<feature type="domain" description="4'-phosphopantetheinyl transferase" evidence="3">
    <location>
        <begin position="115"/>
        <end position="190"/>
    </location>
</feature>
<keyword evidence="6" id="KW-1185">Reference proteome</keyword>
<dbReference type="PANTHER" id="PTHR12215">
    <property type="entry name" value="PHOSPHOPANTETHEINE TRANSFERASE"/>
    <property type="match status" value="1"/>
</dbReference>
<name>A0ABR7IDK1_9FIRM</name>
<proteinExistence type="inferred from homology"/>
<dbReference type="InterPro" id="IPR008278">
    <property type="entry name" value="4-PPantetheinyl_Trfase_dom"/>
</dbReference>
<dbReference type="SUPFAM" id="SSF56214">
    <property type="entry name" value="4'-phosphopantetheinyl transferase"/>
    <property type="match status" value="2"/>
</dbReference>
<comment type="similarity">
    <text evidence="1">Belongs to the P-Pant transferase superfamily. Gsp/Sfp/HetI/AcpT family.</text>
</comment>
<dbReference type="InterPro" id="IPR050559">
    <property type="entry name" value="P-Pant_transferase_sf"/>
</dbReference>
<keyword evidence="2 5" id="KW-0808">Transferase</keyword>
<protein>
    <submittedName>
        <fullName evidence="5">4'-phosphopantetheinyl transferase superfamily protein</fullName>
    </submittedName>
</protein>
<dbReference type="GO" id="GO:0016740">
    <property type="term" value="F:transferase activity"/>
    <property type="evidence" value="ECO:0007669"/>
    <property type="project" value="UniProtKB-KW"/>
</dbReference>
<evidence type="ECO:0000259" key="4">
    <source>
        <dbReference type="Pfam" id="PF22624"/>
    </source>
</evidence>
<dbReference type="Pfam" id="PF22624">
    <property type="entry name" value="AASDHPPT_N"/>
    <property type="match status" value="1"/>
</dbReference>
<feature type="domain" description="4'-phosphopantetheinyl transferase N-terminal" evidence="4">
    <location>
        <begin position="37"/>
        <end position="111"/>
    </location>
</feature>
<dbReference type="InterPro" id="IPR037143">
    <property type="entry name" value="4-PPantetheinyl_Trfase_dom_sf"/>
</dbReference>
<evidence type="ECO:0000313" key="6">
    <source>
        <dbReference type="Proteomes" id="UP000649826"/>
    </source>
</evidence>
<sequence>MLTEKIISGWNLQITDMLKLYRININHFKDPLEDKRLLQLVGDSRRQKILRYLMPDDRKRSLGAGIIIRKILYENGLCEDCLKYSENGKPVADNVFFNISHGGDYVVGVASDCEIGCDIEKNGNAPLEVAERYFYLSELEYIRSAADKNRAFFTLWTLKESYMKMTGRGMSLPLDSFEVVPQGEGFILGRSVEKECFFKTEEFDSHIFSVSRELPFTLDPTDFHEIFL</sequence>
<evidence type="ECO:0000259" key="3">
    <source>
        <dbReference type="Pfam" id="PF01648"/>
    </source>
</evidence>
<accession>A0ABR7IDK1</accession>
<evidence type="ECO:0000313" key="5">
    <source>
        <dbReference type="EMBL" id="MBC5778091.1"/>
    </source>
</evidence>
<dbReference type="Gene3D" id="3.90.470.20">
    <property type="entry name" value="4'-phosphopantetheinyl transferase domain"/>
    <property type="match status" value="2"/>
</dbReference>
<comment type="caution">
    <text evidence="5">The sequence shown here is derived from an EMBL/GenBank/DDBJ whole genome shotgun (WGS) entry which is preliminary data.</text>
</comment>
<reference evidence="5 6" key="1">
    <citation type="submission" date="2020-08" db="EMBL/GenBank/DDBJ databases">
        <title>Genome public.</title>
        <authorList>
            <person name="Liu C."/>
            <person name="Sun Q."/>
        </authorList>
    </citation>
    <scope>NUCLEOTIDE SEQUENCE [LARGE SCALE GENOMIC DNA]</scope>
    <source>
        <strain evidence="5 6">M29</strain>
    </source>
</reference>
<evidence type="ECO:0000256" key="2">
    <source>
        <dbReference type="ARBA" id="ARBA00022679"/>
    </source>
</evidence>
<dbReference type="Pfam" id="PF01648">
    <property type="entry name" value="ACPS"/>
    <property type="match status" value="1"/>
</dbReference>
<organism evidence="5 6">
    <name type="scientific">Blautia difficilis</name>
    <dbReference type="NCBI Taxonomy" id="2763027"/>
    <lineage>
        <taxon>Bacteria</taxon>
        <taxon>Bacillati</taxon>
        <taxon>Bacillota</taxon>
        <taxon>Clostridia</taxon>
        <taxon>Lachnospirales</taxon>
        <taxon>Lachnospiraceae</taxon>
        <taxon>Blautia</taxon>
    </lineage>
</organism>
<gene>
    <name evidence="5" type="ORF">H8Z82_00100</name>
</gene>
<evidence type="ECO:0000256" key="1">
    <source>
        <dbReference type="ARBA" id="ARBA00010990"/>
    </source>
</evidence>
<dbReference type="EMBL" id="JACOQG010000001">
    <property type="protein sequence ID" value="MBC5778091.1"/>
    <property type="molecule type" value="Genomic_DNA"/>
</dbReference>
<dbReference type="PANTHER" id="PTHR12215:SF10">
    <property type="entry name" value="L-AMINOADIPATE-SEMIALDEHYDE DEHYDROGENASE-PHOSPHOPANTETHEINYL TRANSFERASE"/>
    <property type="match status" value="1"/>
</dbReference>
<dbReference type="Proteomes" id="UP000649826">
    <property type="component" value="Unassembled WGS sequence"/>
</dbReference>
<dbReference type="InterPro" id="IPR055066">
    <property type="entry name" value="AASDHPPT_N"/>
</dbReference>